<dbReference type="PROSITE" id="PS51257">
    <property type="entry name" value="PROKAR_LIPOPROTEIN"/>
    <property type="match status" value="1"/>
</dbReference>
<dbReference type="RefSeq" id="WP_012106188.1">
    <property type="nucleotide sequence ID" value="NC_009712.1"/>
</dbReference>
<organism evidence="1 2">
    <name type="scientific">Methanoregula boonei (strain DSM 21154 / JCM 14090 / 6A8)</name>
    <dbReference type="NCBI Taxonomy" id="456442"/>
    <lineage>
        <taxon>Archaea</taxon>
        <taxon>Methanobacteriati</taxon>
        <taxon>Methanobacteriota</taxon>
        <taxon>Stenosarchaea group</taxon>
        <taxon>Methanomicrobia</taxon>
        <taxon>Methanomicrobiales</taxon>
        <taxon>Methanoregulaceae</taxon>
        <taxon>Methanoregula</taxon>
    </lineage>
</organism>
<dbReference type="OrthoDB" id="381518at2157"/>
<protein>
    <submittedName>
        <fullName evidence="1">Uncharacterized protein</fullName>
    </submittedName>
</protein>
<dbReference type="EMBL" id="CP000780">
    <property type="protein sequence ID" value="ABS55166.1"/>
    <property type="molecule type" value="Genomic_DNA"/>
</dbReference>
<name>A7I605_METB6</name>
<evidence type="ECO:0000313" key="2">
    <source>
        <dbReference type="Proteomes" id="UP000002408"/>
    </source>
</evidence>
<proteinExistence type="predicted"/>
<dbReference type="eggNOG" id="arCOG07676">
    <property type="taxonomic scope" value="Archaea"/>
</dbReference>
<dbReference type="Proteomes" id="UP000002408">
    <property type="component" value="Chromosome"/>
</dbReference>
<keyword evidence="2" id="KW-1185">Reference proteome</keyword>
<dbReference type="AlphaFoldDB" id="A7I605"/>
<dbReference type="GeneID" id="5410040"/>
<evidence type="ECO:0000313" key="1">
    <source>
        <dbReference type="EMBL" id="ABS55166.1"/>
    </source>
</evidence>
<gene>
    <name evidence="1" type="ordered locus">Mboo_0648</name>
</gene>
<sequence length="165" mass="17494" precursor="true">MNAKMILGGIVFLMLLLIVAGCTQPTAPQATPAPTAEATTPVPVATTTAVPTTFVPATPGPTQTLQANWAVQVQVNSNGKAIDPEVVYTFNGGMGMNLIPEIDVQLTRSDGTVENGNFTQPMSVGQTVSLPGTTGNNDRAEVWVITPQGDRVKIYDQYVPFRSYN</sequence>
<dbReference type="KEGG" id="mbn:Mboo_0648"/>
<accession>A7I605</accession>
<dbReference type="HOGENOM" id="CLU_1574950_0_0_2"/>
<reference evidence="2" key="1">
    <citation type="journal article" date="2015" name="Microbiology">
        <title>Genome of Methanoregula boonei 6A8 reveals adaptations to oligotrophic peatland environments.</title>
        <authorList>
            <person name="Braeuer S."/>
            <person name="Cadillo-Quiroz H."/>
            <person name="Kyrpides N."/>
            <person name="Woyke T."/>
            <person name="Goodwin L."/>
            <person name="Detter C."/>
            <person name="Podell S."/>
            <person name="Yavitt J.B."/>
            <person name="Zinder S.H."/>
        </authorList>
    </citation>
    <scope>NUCLEOTIDE SEQUENCE [LARGE SCALE GENOMIC DNA]</scope>
    <source>
        <strain evidence="2">DSM 21154 / JCM 14090 / 6A8</strain>
    </source>
</reference>